<evidence type="ECO:0008006" key="3">
    <source>
        <dbReference type="Google" id="ProtNLM"/>
    </source>
</evidence>
<dbReference type="KEGG" id="chu:CHU_0596"/>
<accession>A0A6N4SNL0</accession>
<dbReference type="EMBL" id="CP000383">
    <property type="protein sequence ID" value="ABG57883.1"/>
    <property type="molecule type" value="Genomic_DNA"/>
</dbReference>
<dbReference type="OrthoDB" id="1114455at2"/>
<organism evidence="1 2">
    <name type="scientific">Cytophaga hutchinsonii (strain ATCC 33406 / DSM 1761 / CIP 103989 / NBRC 15051 / NCIMB 9469 / D465)</name>
    <dbReference type="NCBI Taxonomy" id="269798"/>
    <lineage>
        <taxon>Bacteria</taxon>
        <taxon>Pseudomonadati</taxon>
        <taxon>Bacteroidota</taxon>
        <taxon>Cytophagia</taxon>
        <taxon>Cytophagales</taxon>
        <taxon>Cytophagaceae</taxon>
        <taxon>Cytophaga</taxon>
    </lineage>
</organism>
<sequence>MKKLLLMLCTSAIVFISKGQNYPHYTMFMFNKLLYNPAYAGNKDLTTVNVYGRKQWTGIAGAPTGGTITIDGPIGSYMKPFRSIAAGFSLNSEKAGIVTNTNLMAYGAYRIKLSNESMLSFGLQVGTTLYSADYSKLNPSDQNDPNINYSKDVSNVPMPNFGAGVYYTGKNYYAGFAVPFLAQNRYDKNSYNPGGDIYGKQVRTYFLSGGYIFTISPVVKLEPQVLMRYAVNDMYRLPFNADLNLSCFFYDRFMIGATYRTDKSIEGVLFMQITNNICIGYAYDYALSELRTYNNGTHEFTVGFDFIKDKNKYMNPRFIKLF</sequence>
<dbReference type="NCBIfam" id="TIGR03519">
    <property type="entry name" value="T9SS_PorP_fam"/>
    <property type="match status" value="1"/>
</dbReference>
<gene>
    <name evidence="1" type="ordered locus">CHU_0596</name>
</gene>
<protein>
    <recommendedName>
        <fullName evidence="3">Bacteroidetes-specific membrane protein</fullName>
    </recommendedName>
</protein>
<dbReference type="Pfam" id="PF11751">
    <property type="entry name" value="PorP_SprF"/>
    <property type="match status" value="1"/>
</dbReference>
<keyword evidence="2" id="KW-1185">Reference proteome</keyword>
<dbReference type="Proteomes" id="UP000001822">
    <property type="component" value="Chromosome"/>
</dbReference>
<dbReference type="SMR" id="A0A6N4SNL0"/>
<reference evidence="1 2" key="1">
    <citation type="journal article" date="2007" name="Appl. Environ. Microbiol.">
        <title>Genome sequence of the cellulolytic gliding bacterium Cytophaga hutchinsonii.</title>
        <authorList>
            <person name="Xie G."/>
            <person name="Bruce D.C."/>
            <person name="Challacombe J.F."/>
            <person name="Chertkov O."/>
            <person name="Detter J.C."/>
            <person name="Gilna P."/>
            <person name="Han C.S."/>
            <person name="Lucas S."/>
            <person name="Misra M."/>
            <person name="Myers G.L."/>
            <person name="Richardson P."/>
            <person name="Tapia R."/>
            <person name="Thayer N."/>
            <person name="Thompson L.S."/>
            <person name="Brettin T.S."/>
            <person name="Henrissat B."/>
            <person name="Wilson D.B."/>
            <person name="McBride M.J."/>
        </authorList>
    </citation>
    <scope>NUCLEOTIDE SEQUENCE [LARGE SCALE GENOMIC DNA]</scope>
    <source>
        <strain evidence="2">ATCC 33406 / DSM 1761 / CIP 103989 / NBRC 15051 / NCIMB 9469 / D465</strain>
    </source>
</reference>
<proteinExistence type="predicted"/>
<dbReference type="AlphaFoldDB" id="A0A6N4SNL0"/>
<dbReference type="InterPro" id="IPR019861">
    <property type="entry name" value="PorP/SprF_Bacteroidetes"/>
</dbReference>
<evidence type="ECO:0000313" key="2">
    <source>
        <dbReference type="Proteomes" id="UP000001822"/>
    </source>
</evidence>
<evidence type="ECO:0000313" key="1">
    <source>
        <dbReference type="EMBL" id="ABG57883.1"/>
    </source>
</evidence>
<name>A0A6N4SNL0_CYTH3</name>
<dbReference type="RefSeq" id="WP_011583999.1">
    <property type="nucleotide sequence ID" value="NC_008255.1"/>
</dbReference>